<dbReference type="SMART" id="SM00344">
    <property type="entry name" value="HTH_ASNC"/>
    <property type="match status" value="1"/>
</dbReference>
<keyword evidence="1" id="KW-0805">Transcription regulation</keyword>
<comment type="caution">
    <text evidence="5">The sequence shown here is derived from an EMBL/GenBank/DDBJ whole genome shotgun (WGS) entry which is preliminary data.</text>
</comment>
<sequence>MDTIDEQLIAALRQNGRASISELSEILKVTRSTVRARMDRLVTNGTIAGFTITTTNAPDVQLVRGMLTIKLEGRALEKVVARLRGIPEIKAIYTTHGQWDIVVEFGAKQLEDLDDMIQSIRGLDGVTDSETSVFLRERQRLS</sequence>
<dbReference type="InterPro" id="IPR019887">
    <property type="entry name" value="Tscrpt_reg_AsnC/Lrp_C"/>
</dbReference>
<dbReference type="Pfam" id="PF01037">
    <property type="entry name" value="AsnC_trans_reg"/>
    <property type="match status" value="1"/>
</dbReference>
<dbReference type="Gene3D" id="3.30.70.920">
    <property type="match status" value="1"/>
</dbReference>
<dbReference type="InterPro" id="IPR036388">
    <property type="entry name" value="WH-like_DNA-bd_sf"/>
</dbReference>
<organism evidence="5 6">
    <name type="scientific">Parasulfitobacter algicola</name>
    <dbReference type="NCBI Taxonomy" id="2614809"/>
    <lineage>
        <taxon>Bacteria</taxon>
        <taxon>Pseudomonadati</taxon>
        <taxon>Pseudomonadota</taxon>
        <taxon>Alphaproteobacteria</taxon>
        <taxon>Rhodobacterales</taxon>
        <taxon>Roseobacteraceae</taxon>
        <taxon>Parasulfitobacter</taxon>
    </lineage>
</organism>
<dbReference type="PROSITE" id="PS50956">
    <property type="entry name" value="HTH_ASNC_2"/>
    <property type="match status" value="1"/>
</dbReference>
<evidence type="ECO:0000313" key="6">
    <source>
        <dbReference type="Proteomes" id="UP000777935"/>
    </source>
</evidence>
<dbReference type="PANTHER" id="PTHR30154:SF34">
    <property type="entry name" value="TRANSCRIPTIONAL REGULATOR AZLB"/>
    <property type="match status" value="1"/>
</dbReference>
<dbReference type="RefSeq" id="WP_174136227.1">
    <property type="nucleotide sequence ID" value="NZ_JABUFE010000002.1"/>
</dbReference>
<name>A0ABX2IN73_9RHOB</name>
<keyword evidence="2" id="KW-0238">DNA-binding</keyword>
<feature type="domain" description="HTH asnC-type" evidence="4">
    <location>
        <begin position="1"/>
        <end position="52"/>
    </location>
</feature>
<evidence type="ECO:0000313" key="5">
    <source>
        <dbReference type="EMBL" id="NSX54332.1"/>
    </source>
</evidence>
<dbReference type="InterPro" id="IPR011008">
    <property type="entry name" value="Dimeric_a/b-barrel"/>
</dbReference>
<reference evidence="5 6" key="1">
    <citation type="submission" date="2020-06" db="EMBL/GenBank/DDBJ databases">
        <title>Sulfitobacter algicola sp. nov., isolated from green algae.</title>
        <authorList>
            <person name="Wang C."/>
        </authorList>
    </citation>
    <scope>NUCLEOTIDE SEQUENCE [LARGE SCALE GENOMIC DNA]</scope>
    <source>
        <strain evidence="5 6">1151</strain>
    </source>
</reference>
<dbReference type="Gene3D" id="1.10.10.10">
    <property type="entry name" value="Winged helix-like DNA-binding domain superfamily/Winged helix DNA-binding domain"/>
    <property type="match status" value="1"/>
</dbReference>
<keyword evidence="6" id="KW-1185">Reference proteome</keyword>
<gene>
    <name evidence="5" type="ORF">HRQ87_05915</name>
</gene>
<dbReference type="InterPro" id="IPR019888">
    <property type="entry name" value="Tscrpt_reg_AsnC-like"/>
</dbReference>
<evidence type="ECO:0000256" key="1">
    <source>
        <dbReference type="ARBA" id="ARBA00023015"/>
    </source>
</evidence>
<dbReference type="EMBL" id="JABUFE010000002">
    <property type="protein sequence ID" value="NSX54332.1"/>
    <property type="molecule type" value="Genomic_DNA"/>
</dbReference>
<dbReference type="Proteomes" id="UP000777935">
    <property type="component" value="Unassembled WGS sequence"/>
</dbReference>
<dbReference type="PRINTS" id="PR00033">
    <property type="entry name" value="HTHASNC"/>
</dbReference>
<keyword evidence="3" id="KW-0804">Transcription</keyword>
<dbReference type="PANTHER" id="PTHR30154">
    <property type="entry name" value="LEUCINE-RESPONSIVE REGULATORY PROTEIN"/>
    <property type="match status" value="1"/>
</dbReference>
<dbReference type="Pfam" id="PF13404">
    <property type="entry name" value="HTH_AsnC-type"/>
    <property type="match status" value="1"/>
</dbReference>
<evidence type="ECO:0000256" key="3">
    <source>
        <dbReference type="ARBA" id="ARBA00023163"/>
    </source>
</evidence>
<dbReference type="InterPro" id="IPR000485">
    <property type="entry name" value="AsnC-type_HTH_dom"/>
</dbReference>
<evidence type="ECO:0000259" key="4">
    <source>
        <dbReference type="PROSITE" id="PS50956"/>
    </source>
</evidence>
<dbReference type="SUPFAM" id="SSF46785">
    <property type="entry name" value="Winged helix' DNA-binding domain"/>
    <property type="match status" value="1"/>
</dbReference>
<dbReference type="InterPro" id="IPR036390">
    <property type="entry name" value="WH_DNA-bd_sf"/>
</dbReference>
<dbReference type="SUPFAM" id="SSF54909">
    <property type="entry name" value="Dimeric alpha+beta barrel"/>
    <property type="match status" value="1"/>
</dbReference>
<evidence type="ECO:0000256" key="2">
    <source>
        <dbReference type="ARBA" id="ARBA00023125"/>
    </source>
</evidence>
<protein>
    <submittedName>
        <fullName evidence="5">Lrp/AsnC family transcriptional regulator</fullName>
    </submittedName>
</protein>
<proteinExistence type="predicted"/>
<accession>A0ABX2IN73</accession>